<keyword evidence="1" id="KW-0418">Kinase</keyword>
<evidence type="ECO:0000256" key="1">
    <source>
        <dbReference type="ARBA" id="ARBA00022527"/>
    </source>
</evidence>
<dbReference type="RefSeq" id="WP_344263267.1">
    <property type="nucleotide sequence ID" value="NZ_BAAAMR010000010.1"/>
</dbReference>
<dbReference type="EMBL" id="BAAAMR010000010">
    <property type="protein sequence ID" value="GAA2127124.1"/>
    <property type="molecule type" value="Genomic_DNA"/>
</dbReference>
<evidence type="ECO:0000313" key="4">
    <source>
        <dbReference type="EMBL" id="GAA2127124.1"/>
    </source>
</evidence>
<dbReference type="InterPro" id="IPR050267">
    <property type="entry name" value="Anti-sigma-factor_SerPK"/>
</dbReference>
<gene>
    <name evidence="4" type="ORF">GCM10009727_16670</name>
</gene>
<keyword evidence="1" id="KW-0723">Serine/threonine-protein kinase</keyword>
<dbReference type="InterPro" id="IPR003594">
    <property type="entry name" value="HATPase_dom"/>
</dbReference>
<feature type="region of interest" description="Disordered" evidence="2">
    <location>
        <begin position="1"/>
        <end position="31"/>
    </location>
</feature>
<evidence type="ECO:0000313" key="5">
    <source>
        <dbReference type="Proteomes" id="UP001501020"/>
    </source>
</evidence>
<keyword evidence="1" id="KW-0808">Transferase</keyword>
<sequence>MATADDADDAALPAHVPQQRGTPQVGIPVGAAVTSGSPEAVSPEAIEAKVTSLLAGLRLPPAAAGRLVVAVWEAVTNAMVHGRTPAPAVGIHLSPAGDEVIATVTDHGPGFDPGEVSDPLAPPRRLRPGGRGLLLISRYTDSVDYFFPLHGGTVVTLHAGIPA</sequence>
<organism evidence="4 5">
    <name type="scientific">Actinomadura napierensis</name>
    <dbReference type="NCBI Taxonomy" id="267854"/>
    <lineage>
        <taxon>Bacteria</taxon>
        <taxon>Bacillati</taxon>
        <taxon>Actinomycetota</taxon>
        <taxon>Actinomycetes</taxon>
        <taxon>Streptosporangiales</taxon>
        <taxon>Thermomonosporaceae</taxon>
        <taxon>Actinomadura</taxon>
    </lineage>
</organism>
<dbReference type="PANTHER" id="PTHR35526:SF3">
    <property type="entry name" value="ANTI-SIGMA-F FACTOR RSBW"/>
    <property type="match status" value="1"/>
</dbReference>
<name>A0ABP5K9U4_9ACTN</name>
<evidence type="ECO:0000259" key="3">
    <source>
        <dbReference type="Pfam" id="PF13581"/>
    </source>
</evidence>
<dbReference type="Proteomes" id="UP001501020">
    <property type="component" value="Unassembled WGS sequence"/>
</dbReference>
<comment type="caution">
    <text evidence="4">The sequence shown here is derived from an EMBL/GenBank/DDBJ whole genome shotgun (WGS) entry which is preliminary data.</text>
</comment>
<protein>
    <recommendedName>
        <fullName evidence="3">Histidine kinase/HSP90-like ATPase domain-containing protein</fullName>
    </recommendedName>
</protein>
<dbReference type="InterPro" id="IPR036890">
    <property type="entry name" value="HATPase_C_sf"/>
</dbReference>
<proteinExistence type="predicted"/>
<evidence type="ECO:0000256" key="2">
    <source>
        <dbReference type="SAM" id="MobiDB-lite"/>
    </source>
</evidence>
<dbReference type="SUPFAM" id="SSF55874">
    <property type="entry name" value="ATPase domain of HSP90 chaperone/DNA topoisomerase II/histidine kinase"/>
    <property type="match status" value="1"/>
</dbReference>
<dbReference type="Pfam" id="PF13581">
    <property type="entry name" value="HATPase_c_2"/>
    <property type="match status" value="1"/>
</dbReference>
<dbReference type="Gene3D" id="3.30.565.10">
    <property type="entry name" value="Histidine kinase-like ATPase, C-terminal domain"/>
    <property type="match status" value="1"/>
</dbReference>
<dbReference type="CDD" id="cd16936">
    <property type="entry name" value="HATPase_RsbW-like"/>
    <property type="match status" value="1"/>
</dbReference>
<accession>A0ABP5K9U4</accession>
<dbReference type="PANTHER" id="PTHR35526">
    <property type="entry name" value="ANTI-SIGMA-F FACTOR RSBW-RELATED"/>
    <property type="match status" value="1"/>
</dbReference>
<feature type="domain" description="Histidine kinase/HSP90-like ATPase" evidence="3">
    <location>
        <begin position="46"/>
        <end position="157"/>
    </location>
</feature>
<reference evidence="5" key="1">
    <citation type="journal article" date="2019" name="Int. J. Syst. Evol. Microbiol.">
        <title>The Global Catalogue of Microorganisms (GCM) 10K type strain sequencing project: providing services to taxonomists for standard genome sequencing and annotation.</title>
        <authorList>
            <consortium name="The Broad Institute Genomics Platform"/>
            <consortium name="The Broad Institute Genome Sequencing Center for Infectious Disease"/>
            <person name="Wu L."/>
            <person name="Ma J."/>
        </authorList>
    </citation>
    <scope>NUCLEOTIDE SEQUENCE [LARGE SCALE GENOMIC DNA]</scope>
    <source>
        <strain evidence="5">JCM 13850</strain>
    </source>
</reference>
<keyword evidence="5" id="KW-1185">Reference proteome</keyword>